<dbReference type="GO" id="GO:0005886">
    <property type="term" value="C:plasma membrane"/>
    <property type="evidence" value="ECO:0007669"/>
    <property type="project" value="UniProtKB-SubCell"/>
</dbReference>
<keyword evidence="3" id="KW-1003">Cell membrane</keyword>
<dbReference type="EMBL" id="JARAKH010000020">
    <property type="protein sequence ID" value="KAK8393509.1"/>
    <property type="molecule type" value="Genomic_DNA"/>
</dbReference>
<name>A0AAW0U0E8_SCYPA</name>
<dbReference type="Gene3D" id="1.10.287.70">
    <property type="match status" value="1"/>
</dbReference>
<evidence type="ECO:0000256" key="8">
    <source>
        <dbReference type="ARBA" id="ARBA00023180"/>
    </source>
</evidence>
<evidence type="ECO:0000256" key="9">
    <source>
        <dbReference type="SAM" id="Phobius"/>
    </source>
</evidence>
<evidence type="ECO:0000313" key="11">
    <source>
        <dbReference type="EMBL" id="KAK8393509.1"/>
    </source>
</evidence>
<organism evidence="11 12">
    <name type="scientific">Scylla paramamosain</name>
    <name type="common">Mud crab</name>
    <dbReference type="NCBI Taxonomy" id="85552"/>
    <lineage>
        <taxon>Eukaryota</taxon>
        <taxon>Metazoa</taxon>
        <taxon>Ecdysozoa</taxon>
        <taxon>Arthropoda</taxon>
        <taxon>Crustacea</taxon>
        <taxon>Multicrustacea</taxon>
        <taxon>Malacostraca</taxon>
        <taxon>Eumalacostraca</taxon>
        <taxon>Eucarida</taxon>
        <taxon>Decapoda</taxon>
        <taxon>Pleocyemata</taxon>
        <taxon>Brachyura</taxon>
        <taxon>Eubrachyura</taxon>
        <taxon>Portunoidea</taxon>
        <taxon>Portunidae</taxon>
        <taxon>Portuninae</taxon>
        <taxon>Scylla</taxon>
    </lineage>
</organism>
<dbReference type="Proteomes" id="UP001487740">
    <property type="component" value="Unassembled WGS sequence"/>
</dbReference>
<keyword evidence="7" id="KW-0675">Receptor</keyword>
<evidence type="ECO:0000256" key="2">
    <source>
        <dbReference type="ARBA" id="ARBA00008685"/>
    </source>
</evidence>
<dbReference type="Pfam" id="PF00060">
    <property type="entry name" value="Lig_chan"/>
    <property type="match status" value="1"/>
</dbReference>
<dbReference type="GO" id="GO:0015276">
    <property type="term" value="F:ligand-gated monoatomic ion channel activity"/>
    <property type="evidence" value="ECO:0007669"/>
    <property type="project" value="InterPro"/>
</dbReference>
<feature type="domain" description="Ionotropic glutamate receptor C-terminal" evidence="10">
    <location>
        <begin position="2"/>
        <end position="227"/>
    </location>
</feature>
<dbReference type="PANTHER" id="PTHR42643:SF24">
    <property type="entry name" value="IONOTROPIC RECEPTOR 60A"/>
    <property type="match status" value="1"/>
</dbReference>
<evidence type="ECO:0000256" key="4">
    <source>
        <dbReference type="ARBA" id="ARBA00022692"/>
    </source>
</evidence>
<dbReference type="InterPro" id="IPR052192">
    <property type="entry name" value="Insect_Ionotropic_Sensory_Rcpt"/>
</dbReference>
<evidence type="ECO:0000256" key="7">
    <source>
        <dbReference type="ARBA" id="ARBA00023170"/>
    </source>
</evidence>
<reference evidence="11 12" key="1">
    <citation type="submission" date="2023-03" db="EMBL/GenBank/DDBJ databases">
        <title>High-quality genome of Scylla paramamosain provides insights in environmental adaptation.</title>
        <authorList>
            <person name="Zhang L."/>
        </authorList>
    </citation>
    <scope>NUCLEOTIDE SEQUENCE [LARGE SCALE GENOMIC DNA]</scope>
    <source>
        <strain evidence="11">LZ_2023a</strain>
        <tissue evidence="11">Muscle</tissue>
    </source>
</reference>
<dbReference type="GO" id="GO:0050906">
    <property type="term" value="P:detection of stimulus involved in sensory perception"/>
    <property type="evidence" value="ECO:0007669"/>
    <property type="project" value="UniProtKB-ARBA"/>
</dbReference>
<evidence type="ECO:0000256" key="1">
    <source>
        <dbReference type="ARBA" id="ARBA00004651"/>
    </source>
</evidence>
<dbReference type="AlphaFoldDB" id="A0AAW0U0E8"/>
<evidence type="ECO:0000256" key="5">
    <source>
        <dbReference type="ARBA" id="ARBA00022989"/>
    </source>
</evidence>
<gene>
    <name evidence="11" type="ORF">O3P69_006680</name>
</gene>
<feature type="transmembrane region" description="Helical" evidence="9">
    <location>
        <begin position="20"/>
        <end position="37"/>
    </location>
</feature>
<evidence type="ECO:0000313" key="12">
    <source>
        <dbReference type="Proteomes" id="UP001487740"/>
    </source>
</evidence>
<sequence length="315" mass="35675">MFRTLVLQGNMLPDDSSPIRVFLFTWYMFGIIMYALYSGSLTSFLTKPFLERPINTLQDLKESSRRGFVPAVQPSTSQEILLKNAETGIFRELWELMEPGRSFPESGLQAMEKVLTENIVYASGSLNLEIRASQTGRHKFYISSDTFLPQMYGIACFPGAPFKDKFSIMLDRMVEGGLVARWIKDEIHKLKGSGQDAETEQLEQGKETRSLALDHLQGAFFILAGGCLMSTIFFLAEIMRHQATSPLYRDHSSHEQPRSPSLTVPRNYLQTLLQYVALDPLLLMYANLHQSTSHVCRSLPHTMATNAIQLQPIKQ</sequence>
<keyword evidence="5 9" id="KW-1133">Transmembrane helix</keyword>
<protein>
    <recommendedName>
        <fullName evidence="10">Ionotropic glutamate receptor C-terminal domain-containing protein</fullName>
    </recommendedName>
</protein>
<dbReference type="PANTHER" id="PTHR42643">
    <property type="entry name" value="IONOTROPIC RECEPTOR 20A-RELATED"/>
    <property type="match status" value="1"/>
</dbReference>
<evidence type="ECO:0000259" key="10">
    <source>
        <dbReference type="Pfam" id="PF00060"/>
    </source>
</evidence>
<comment type="similarity">
    <text evidence="2">Belongs to the glutamate-gated ion channel (TC 1.A.10.1) family.</text>
</comment>
<keyword evidence="4 9" id="KW-0812">Transmembrane</keyword>
<feature type="transmembrane region" description="Helical" evidence="9">
    <location>
        <begin position="216"/>
        <end position="236"/>
    </location>
</feature>
<accession>A0AAW0U0E8</accession>
<proteinExistence type="inferred from homology"/>
<keyword evidence="8" id="KW-0325">Glycoprotein</keyword>
<keyword evidence="12" id="KW-1185">Reference proteome</keyword>
<keyword evidence="6 9" id="KW-0472">Membrane</keyword>
<evidence type="ECO:0000256" key="6">
    <source>
        <dbReference type="ARBA" id="ARBA00023136"/>
    </source>
</evidence>
<comment type="subcellular location">
    <subcellularLocation>
        <location evidence="1">Cell membrane</location>
        <topology evidence="1">Multi-pass membrane protein</topology>
    </subcellularLocation>
</comment>
<dbReference type="InterPro" id="IPR001320">
    <property type="entry name" value="Iontro_rcpt_C"/>
</dbReference>
<dbReference type="SUPFAM" id="SSF53850">
    <property type="entry name" value="Periplasmic binding protein-like II"/>
    <property type="match status" value="1"/>
</dbReference>
<evidence type="ECO:0000256" key="3">
    <source>
        <dbReference type="ARBA" id="ARBA00022475"/>
    </source>
</evidence>
<comment type="caution">
    <text evidence="11">The sequence shown here is derived from an EMBL/GenBank/DDBJ whole genome shotgun (WGS) entry which is preliminary data.</text>
</comment>